<evidence type="ECO:0000256" key="4">
    <source>
        <dbReference type="ARBA" id="ARBA00022723"/>
    </source>
</evidence>
<comment type="similarity">
    <text evidence="7 8">Belongs to the PINc/VapC protein family.</text>
</comment>
<feature type="domain" description="PIN" evidence="9">
    <location>
        <begin position="2"/>
        <end position="122"/>
    </location>
</feature>
<keyword evidence="6 8" id="KW-0460">Magnesium</keyword>
<dbReference type="InterPro" id="IPR029060">
    <property type="entry name" value="PIN-like_dom_sf"/>
</dbReference>
<dbReference type="InterPro" id="IPR002716">
    <property type="entry name" value="PIN_dom"/>
</dbReference>
<accession>A0ABW4LFU7</accession>
<dbReference type="SUPFAM" id="SSF88723">
    <property type="entry name" value="PIN domain-like"/>
    <property type="match status" value="1"/>
</dbReference>
<dbReference type="EC" id="3.1.-.-" evidence="8"/>
<dbReference type="Gene3D" id="3.40.50.1010">
    <property type="entry name" value="5'-nuclease"/>
    <property type="match status" value="1"/>
</dbReference>
<name>A0ABW4LFU7_9MICO</name>
<evidence type="ECO:0000256" key="3">
    <source>
        <dbReference type="ARBA" id="ARBA00022722"/>
    </source>
</evidence>
<keyword evidence="11" id="KW-1185">Reference proteome</keyword>
<proteinExistence type="inferred from homology"/>
<evidence type="ECO:0000256" key="2">
    <source>
        <dbReference type="ARBA" id="ARBA00022649"/>
    </source>
</evidence>
<evidence type="ECO:0000259" key="9">
    <source>
        <dbReference type="Pfam" id="PF01850"/>
    </source>
</evidence>
<dbReference type="Pfam" id="PF01850">
    <property type="entry name" value="PIN"/>
    <property type="match status" value="1"/>
</dbReference>
<dbReference type="InterPro" id="IPR022907">
    <property type="entry name" value="VapC_family"/>
</dbReference>
<evidence type="ECO:0000313" key="10">
    <source>
        <dbReference type="EMBL" id="MFD1722370.1"/>
    </source>
</evidence>
<gene>
    <name evidence="8" type="primary">vapC</name>
    <name evidence="10" type="ORF">ACFSBI_12495</name>
</gene>
<evidence type="ECO:0000256" key="7">
    <source>
        <dbReference type="ARBA" id="ARBA00038093"/>
    </source>
</evidence>
<evidence type="ECO:0000256" key="5">
    <source>
        <dbReference type="ARBA" id="ARBA00022801"/>
    </source>
</evidence>
<dbReference type="PANTHER" id="PTHR33653:SF1">
    <property type="entry name" value="RIBONUCLEASE VAPC2"/>
    <property type="match status" value="1"/>
</dbReference>
<comment type="caution">
    <text evidence="10">The sequence shown here is derived from an EMBL/GenBank/DDBJ whole genome shotgun (WGS) entry which is preliminary data.</text>
</comment>
<dbReference type="EMBL" id="JBHUEA010000019">
    <property type="protein sequence ID" value="MFD1722370.1"/>
    <property type="molecule type" value="Genomic_DNA"/>
</dbReference>
<dbReference type="InterPro" id="IPR050556">
    <property type="entry name" value="Type_II_TA_system_RNase"/>
</dbReference>
<reference evidence="11" key="1">
    <citation type="journal article" date="2019" name="Int. J. Syst. Evol. Microbiol.">
        <title>The Global Catalogue of Microorganisms (GCM) 10K type strain sequencing project: providing services to taxonomists for standard genome sequencing and annotation.</title>
        <authorList>
            <consortium name="The Broad Institute Genomics Platform"/>
            <consortium name="The Broad Institute Genome Sequencing Center for Infectious Disease"/>
            <person name="Wu L."/>
            <person name="Ma J."/>
        </authorList>
    </citation>
    <scope>NUCLEOTIDE SEQUENCE [LARGE SCALE GENOMIC DNA]</scope>
    <source>
        <strain evidence="11">CGMCC 1.12471</strain>
    </source>
</reference>
<evidence type="ECO:0000256" key="1">
    <source>
        <dbReference type="ARBA" id="ARBA00001946"/>
    </source>
</evidence>
<evidence type="ECO:0000313" key="11">
    <source>
        <dbReference type="Proteomes" id="UP001597347"/>
    </source>
</evidence>
<feature type="binding site" evidence="8">
    <location>
        <position position="104"/>
    </location>
    <ligand>
        <name>Mg(2+)</name>
        <dbReference type="ChEBI" id="CHEBI:18420"/>
    </ligand>
</feature>
<dbReference type="RefSeq" id="WP_377935407.1">
    <property type="nucleotide sequence ID" value="NZ_JBHUEA010000019.1"/>
</dbReference>
<dbReference type="Proteomes" id="UP001597347">
    <property type="component" value="Unassembled WGS sequence"/>
</dbReference>
<dbReference type="PANTHER" id="PTHR33653">
    <property type="entry name" value="RIBONUCLEASE VAPC2"/>
    <property type="match status" value="1"/>
</dbReference>
<comment type="function">
    <text evidence="8">Toxic component of a toxin-antitoxin (TA) system. An RNase.</text>
</comment>
<organism evidence="10 11">
    <name type="scientific">Amnibacterium endophyticum</name>
    <dbReference type="NCBI Taxonomy" id="2109337"/>
    <lineage>
        <taxon>Bacteria</taxon>
        <taxon>Bacillati</taxon>
        <taxon>Actinomycetota</taxon>
        <taxon>Actinomycetes</taxon>
        <taxon>Micrococcales</taxon>
        <taxon>Microbacteriaceae</taxon>
        <taxon>Amnibacterium</taxon>
    </lineage>
</organism>
<protein>
    <recommendedName>
        <fullName evidence="8">Ribonuclease VapC</fullName>
        <shortName evidence="8">RNase VapC</shortName>
        <ecNumber evidence="8">3.1.-.-</ecNumber>
    </recommendedName>
    <alternativeName>
        <fullName evidence="8">Toxin VapC</fullName>
    </alternativeName>
</protein>
<keyword evidence="4 8" id="KW-0479">Metal-binding</keyword>
<keyword evidence="5 8" id="KW-0378">Hydrolase</keyword>
<feature type="binding site" evidence="8">
    <location>
        <position position="5"/>
    </location>
    <ligand>
        <name>Mg(2+)</name>
        <dbReference type="ChEBI" id="CHEBI:18420"/>
    </ligand>
</feature>
<evidence type="ECO:0000256" key="8">
    <source>
        <dbReference type="HAMAP-Rule" id="MF_00265"/>
    </source>
</evidence>
<keyword evidence="8" id="KW-0800">Toxin</keyword>
<sequence>MIVLDTNVVSELMRPSPDGRMLAWVDQWPSDRLWLTSMTAAELLAGVATLPGGARRQRLGQRVRELLTVVFVDRIAPFDQDAAAIYANVLRRRSEQGRPVGIADAIIAATALAAGAELLATRHTSDFTDTGVELFNPWRASD</sequence>
<keyword evidence="2 8" id="KW-1277">Toxin-antitoxin system</keyword>
<keyword evidence="3 8" id="KW-0540">Nuclease</keyword>
<comment type="cofactor">
    <cofactor evidence="1 8">
        <name>Mg(2+)</name>
        <dbReference type="ChEBI" id="CHEBI:18420"/>
    </cofactor>
</comment>
<dbReference type="HAMAP" id="MF_00265">
    <property type="entry name" value="VapC_Nob1"/>
    <property type="match status" value="1"/>
</dbReference>
<evidence type="ECO:0000256" key="6">
    <source>
        <dbReference type="ARBA" id="ARBA00022842"/>
    </source>
</evidence>